<gene>
    <name evidence="3" type="ORF">BZA70DRAFT_25308</name>
</gene>
<feature type="compositionally biased region" description="Polar residues" evidence="1">
    <location>
        <begin position="579"/>
        <end position="594"/>
    </location>
</feature>
<dbReference type="InterPro" id="IPR000195">
    <property type="entry name" value="Rab-GAP-TBC_dom"/>
</dbReference>
<dbReference type="SUPFAM" id="SSF47923">
    <property type="entry name" value="Ypt/Rab-GAP domain of gyp1p"/>
    <property type="match status" value="2"/>
</dbReference>
<dbReference type="Pfam" id="PF00566">
    <property type="entry name" value="RabGAP-TBC"/>
    <property type="match status" value="1"/>
</dbReference>
<dbReference type="Gene3D" id="1.10.8.270">
    <property type="entry name" value="putative rabgap domain of human tbc1 domain family member 14 like domains"/>
    <property type="match status" value="1"/>
</dbReference>
<evidence type="ECO:0000259" key="2">
    <source>
        <dbReference type="PROSITE" id="PS50086"/>
    </source>
</evidence>
<dbReference type="InterPro" id="IPR050302">
    <property type="entry name" value="Rab_GAP_TBC_domain"/>
</dbReference>
<dbReference type="EMBL" id="JBBJBU010000001">
    <property type="protein sequence ID" value="KAK7207783.1"/>
    <property type="molecule type" value="Genomic_DNA"/>
</dbReference>
<dbReference type="PROSITE" id="PS50086">
    <property type="entry name" value="TBC_RABGAP"/>
    <property type="match status" value="1"/>
</dbReference>
<feature type="compositionally biased region" description="Basic residues" evidence="1">
    <location>
        <begin position="563"/>
        <end position="573"/>
    </location>
</feature>
<accession>A0ABR1FFK7</accession>
<feature type="compositionally biased region" description="Polar residues" evidence="1">
    <location>
        <begin position="345"/>
        <end position="359"/>
    </location>
</feature>
<feature type="compositionally biased region" description="Polar residues" evidence="1">
    <location>
        <begin position="16"/>
        <end position="37"/>
    </location>
</feature>
<feature type="compositionally biased region" description="Low complexity" evidence="1">
    <location>
        <begin position="316"/>
        <end position="344"/>
    </location>
</feature>
<feature type="compositionally biased region" description="Low complexity" evidence="1">
    <location>
        <begin position="447"/>
        <end position="456"/>
    </location>
</feature>
<feature type="compositionally biased region" description="Basic and acidic residues" evidence="1">
    <location>
        <begin position="235"/>
        <end position="254"/>
    </location>
</feature>
<feature type="domain" description="Rab-GAP TBC" evidence="2">
    <location>
        <begin position="824"/>
        <end position="1018"/>
    </location>
</feature>
<name>A0ABR1FFK7_9ASCO</name>
<dbReference type="PANTHER" id="PTHR47219:SF20">
    <property type="entry name" value="TBC1 DOMAIN FAMILY MEMBER 2B"/>
    <property type="match status" value="1"/>
</dbReference>
<protein>
    <submittedName>
        <fullName evidence="3">Rab-GTPase-TBC domain-containing protein</fullName>
    </submittedName>
</protein>
<feature type="compositionally biased region" description="Basic and acidic residues" evidence="1">
    <location>
        <begin position="436"/>
        <end position="446"/>
    </location>
</feature>
<feature type="region of interest" description="Disordered" evidence="1">
    <location>
        <begin position="1"/>
        <end position="37"/>
    </location>
</feature>
<comment type="caution">
    <text evidence="3">The sequence shown here is derived from an EMBL/GenBank/DDBJ whole genome shotgun (WGS) entry which is preliminary data.</text>
</comment>
<feature type="region of interest" description="Disordered" evidence="1">
    <location>
        <begin position="302"/>
        <end position="380"/>
    </location>
</feature>
<dbReference type="GeneID" id="90036245"/>
<feature type="compositionally biased region" description="Low complexity" evidence="1">
    <location>
        <begin position="596"/>
        <end position="621"/>
    </location>
</feature>
<feature type="compositionally biased region" description="Polar residues" evidence="1">
    <location>
        <begin position="547"/>
        <end position="562"/>
    </location>
</feature>
<keyword evidence="4" id="KW-1185">Reference proteome</keyword>
<feature type="compositionally biased region" description="Low complexity" evidence="1">
    <location>
        <begin position="201"/>
        <end position="224"/>
    </location>
</feature>
<proteinExistence type="predicted"/>
<dbReference type="RefSeq" id="XP_064770816.1">
    <property type="nucleotide sequence ID" value="XM_064910733.1"/>
</dbReference>
<feature type="region of interest" description="Disordered" evidence="1">
    <location>
        <begin position="416"/>
        <end position="628"/>
    </location>
</feature>
<reference evidence="3 4" key="1">
    <citation type="submission" date="2024-03" db="EMBL/GenBank/DDBJ databases">
        <title>Genome-scale model development and genomic sequencing of the oleaginous clade Lipomyces.</title>
        <authorList>
            <consortium name="Lawrence Berkeley National Laboratory"/>
            <person name="Czajka J.J."/>
            <person name="Han Y."/>
            <person name="Kim J."/>
            <person name="Mondo S.J."/>
            <person name="Hofstad B.A."/>
            <person name="Robles A."/>
            <person name="Haridas S."/>
            <person name="Riley R."/>
            <person name="LaButti K."/>
            <person name="Pangilinan J."/>
            <person name="Andreopoulos W."/>
            <person name="Lipzen A."/>
            <person name="Yan J."/>
            <person name="Wang M."/>
            <person name="Ng V."/>
            <person name="Grigoriev I.V."/>
            <person name="Spatafora J.W."/>
            <person name="Magnuson J.K."/>
            <person name="Baker S.E."/>
            <person name="Pomraning K.R."/>
        </authorList>
    </citation>
    <scope>NUCLEOTIDE SEQUENCE [LARGE SCALE GENOMIC DNA]</scope>
    <source>
        <strain evidence="3 4">Phaff 52-87</strain>
    </source>
</reference>
<feature type="compositionally biased region" description="Basic and acidic residues" evidence="1">
    <location>
        <begin position="184"/>
        <end position="200"/>
    </location>
</feature>
<dbReference type="SMART" id="SM00164">
    <property type="entry name" value="TBC"/>
    <property type="match status" value="1"/>
</dbReference>
<feature type="compositionally biased region" description="Pro residues" evidence="1">
    <location>
        <begin position="256"/>
        <end position="268"/>
    </location>
</feature>
<sequence length="1097" mass="121181">MLQAATVAGKPPAPVNSDSGGKSTQQRTLFRTPSSSSPAFLDSPYSIFQDVVRSNELMDDSSSSVSSKRSPSGDLSLVGDQGNSILSPSSSALLTASDSVLEASIAKFGAVNFVRQLASDIAERDKTIWKLSREVEDKVRVLSAMLRARSNSAIGIQTDIDCRLRDIDLAIEREFASLSGTSLERTKKEDEANEPKEPESNKNVSNLSKSLSHQSSTSKISNSSHTTPTILSPAKTEEVDPHQQEEKPVVDHSPAEPLPEPIESPPAAPKVVEQRPAPVQAQEVRKMKSTFRLPFFWKGYDRASDDERDSTAPITKSVSHDPSASSSTSTLKVSSNGVQSSSASTRSGILPTSQKTKGFSTPLFPEESSLPPLITTDTSSNVRNNVNSYLKDVTEVSIKHSSRRKQHVIAPEREIAIRTGLDSDNSDDEDLVLVNEKGEEERRSSSSDELTGSSGSFKSTTQSPPYEDESPRNEISSSLFSAAFKRKKAKNNAGTASSSSPAATKPSALQTKMANGIRERVNLKSTTYEYDYDDEKPQSQPRKSRFDTSSFPIYFRSNSSKQTRPRSRSRGSVRSRTSQKNSSEWQPSDPSSPSDGLMASSLVGASSSNAMSSSNDVSSGSGDRGPVELENIVPQSIQPPTLLQSWGDHYRSEDTFLLTDRFGFIYDRQHRPVLPPNDVHSTHAGYRFLENIDGGFEFFFDRDDPPISGIDRPEQAHLPTEKASASDALVRPVIGAGAPEDDSLESVKTLLSQLTDLHDSLQRVQKTRWDDFLRKINETAAESSSPMSMETGELFGFHGRVLLSNKILNGRARYKEFKALVLGGIPVVYRSKLWSECGGADSVKVPGVYEELVNLELHRNKETEDEALAQIDLDLYRTMPSNVFFGGKGPGVPKLKRVLLAFSRRNPDIGYCQGMNMIAGTLLLTHATEEDAFWSFVSVIEKILPAGYYSPPLLTSRADQRVLKQYLRELQPKLWDHLVEGLGVDIEAITFNWFLSCFTDCLPAEVLFRVWDVFMCVEGEVYLFRIALSLFRIFGKQLIGLKSAAEVYSFMKDMSSHPISIEGLIRLADSFRTQVRMEDVARRRKAVINRMESEMRF</sequence>
<dbReference type="InterPro" id="IPR035969">
    <property type="entry name" value="Rab-GAP_TBC_sf"/>
</dbReference>
<dbReference type="Gene3D" id="1.10.472.80">
    <property type="entry name" value="Ypt/Rab-GAP domain of gyp1p, domain 3"/>
    <property type="match status" value="1"/>
</dbReference>
<feature type="region of interest" description="Disordered" evidence="1">
    <location>
        <begin position="182"/>
        <end position="283"/>
    </location>
</feature>
<dbReference type="PANTHER" id="PTHR47219">
    <property type="entry name" value="RAB GTPASE-ACTIVATING PROTEIN 1-LIKE"/>
    <property type="match status" value="1"/>
</dbReference>
<feature type="region of interest" description="Disordered" evidence="1">
    <location>
        <begin position="59"/>
        <end position="81"/>
    </location>
</feature>
<evidence type="ECO:0000256" key="1">
    <source>
        <dbReference type="SAM" id="MobiDB-lite"/>
    </source>
</evidence>
<evidence type="ECO:0000313" key="4">
    <source>
        <dbReference type="Proteomes" id="UP001498771"/>
    </source>
</evidence>
<dbReference type="Proteomes" id="UP001498771">
    <property type="component" value="Unassembled WGS sequence"/>
</dbReference>
<organism evidence="3 4">
    <name type="scientific">Myxozyma melibiosi</name>
    <dbReference type="NCBI Taxonomy" id="54550"/>
    <lineage>
        <taxon>Eukaryota</taxon>
        <taxon>Fungi</taxon>
        <taxon>Dikarya</taxon>
        <taxon>Ascomycota</taxon>
        <taxon>Saccharomycotina</taxon>
        <taxon>Lipomycetes</taxon>
        <taxon>Lipomycetales</taxon>
        <taxon>Lipomycetaceae</taxon>
        <taxon>Myxozyma</taxon>
    </lineage>
</organism>
<feature type="compositionally biased region" description="Low complexity" evidence="1">
    <location>
        <begin position="362"/>
        <end position="373"/>
    </location>
</feature>
<feature type="compositionally biased region" description="Low complexity" evidence="1">
    <location>
        <begin position="60"/>
        <end position="74"/>
    </location>
</feature>
<evidence type="ECO:0000313" key="3">
    <source>
        <dbReference type="EMBL" id="KAK7207783.1"/>
    </source>
</evidence>
<feature type="compositionally biased region" description="Low complexity" evidence="1">
    <location>
        <begin position="491"/>
        <end position="508"/>
    </location>
</feature>